<dbReference type="EMBL" id="CP144752">
    <property type="protein sequence ID" value="WVZ88880.1"/>
    <property type="molecule type" value="Genomic_DNA"/>
</dbReference>
<gene>
    <name evidence="2" type="ORF">U9M48_035347</name>
</gene>
<feature type="compositionally biased region" description="Low complexity" evidence="1">
    <location>
        <begin position="229"/>
        <end position="269"/>
    </location>
</feature>
<accession>A0AAQ3UEZ5</accession>
<evidence type="ECO:0000313" key="2">
    <source>
        <dbReference type="EMBL" id="WVZ88880.1"/>
    </source>
</evidence>
<feature type="region of interest" description="Disordered" evidence="1">
    <location>
        <begin position="1"/>
        <end position="272"/>
    </location>
</feature>
<organism evidence="2 3">
    <name type="scientific">Paspalum notatum var. saurae</name>
    <dbReference type="NCBI Taxonomy" id="547442"/>
    <lineage>
        <taxon>Eukaryota</taxon>
        <taxon>Viridiplantae</taxon>
        <taxon>Streptophyta</taxon>
        <taxon>Embryophyta</taxon>
        <taxon>Tracheophyta</taxon>
        <taxon>Spermatophyta</taxon>
        <taxon>Magnoliopsida</taxon>
        <taxon>Liliopsida</taxon>
        <taxon>Poales</taxon>
        <taxon>Poaceae</taxon>
        <taxon>PACMAD clade</taxon>
        <taxon>Panicoideae</taxon>
        <taxon>Andropogonodae</taxon>
        <taxon>Paspaleae</taxon>
        <taxon>Paspalinae</taxon>
        <taxon>Paspalum</taxon>
    </lineage>
</organism>
<name>A0AAQ3UEZ5_PASNO</name>
<reference evidence="2 3" key="1">
    <citation type="submission" date="2024-02" db="EMBL/GenBank/DDBJ databases">
        <title>High-quality chromosome-scale genome assembly of Pensacola bahiagrass (Paspalum notatum Flugge var. saurae).</title>
        <authorList>
            <person name="Vega J.M."/>
            <person name="Podio M."/>
            <person name="Orjuela J."/>
            <person name="Siena L.A."/>
            <person name="Pessino S.C."/>
            <person name="Combes M.C."/>
            <person name="Mariac C."/>
            <person name="Albertini E."/>
            <person name="Pupilli F."/>
            <person name="Ortiz J.P.A."/>
            <person name="Leblanc O."/>
        </authorList>
    </citation>
    <scope>NUCLEOTIDE SEQUENCE [LARGE SCALE GENOMIC DNA]</scope>
    <source>
        <strain evidence="2">R1</strain>
        <tissue evidence="2">Leaf</tissue>
    </source>
</reference>
<evidence type="ECO:0000256" key="1">
    <source>
        <dbReference type="SAM" id="MobiDB-lite"/>
    </source>
</evidence>
<feature type="compositionally biased region" description="Acidic residues" evidence="1">
    <location>
        <begin position="8"/>
        <end position="18"/>
    </location>
</feature>
<proteinExistence type="predicted"/>
<evidence type="ECO:0000313" key="3">
    <source>
        <dbReference type="Proteomes" id="UP001341281"/>
    </source>
</evidence>
<protein>
    <submittedName>
        <fullName evidence="2">Uncharacterized protein</fullName>
    </submittedName>
</protein>
<keyword evidence="3" id="KW-1185">Reference proteome</keyword>
<dbReference type="Proteomes" id="UP001341281">
    <property type="component" value="Chromosome 08"/>
</dbReference>
<dbReference type="AlphaFoldDB" id="A0AAQ3UEZ5"/>
<feature type="compositionally biased region" description="Basic and acidic residues" evidence="1">
    <location>
        <begin position="118"/>
        <end position="144"/>
    </location>
</feature>
<sequence>MGERREAEDEQLHDEADDEQHNSTRKRTSMERAARGGPGAGDAPRRPVLLCSDVHAASGRRHLHPSHYDAHAMPGSRRKRMGPQIRSPTRPTSTPPPPEPMVHGAASRRTLAARNGRRRTENGLESEEHTRRANREEAARERRPYPRLAGQQPPLPPSAARHTAACGHSAGGLTSTVATAPEDGAGASRPSSGSHDPPHWCSRAHVGTRRPATPRTGAVAAGAGGGAPRGAAPGRSVAPLLPRGAARRASTAARRPIGRPRAGSGRSAPQRPEAPAHCMFKMLTMPVLILMTLSSLGMTQTYMALKDGNQTGVGTITETGIHKP</sequence>
<feature type="compositionally biased region" description="Low complexity" evidence="1">
    <location>
        <begin position="209"/>
        <end position="221"/>
    </location>
</feature>